<evidence type="ECO:0000259" key="1">
    <source>
        <dbReference type="Pfam" id="PF13182"/>
    </source>
</evidence>
<dbReference type="STRING" id="34027.SAMN05421829_101398"/>
<sequence>MTVTDRFSGHESFVCRYGWLPKAYQAVSVEPGLLKDEERAMHALGIGRNMLKSLQFWCEATGILVSVTGHGHQPGPVGRKLLDPKHGWDQHLESLESLWLLHWRLCTRAALAAWSEVFGEGRLVRFDRQRLVAALAQRAEGSARPLAASTLEQHAAIFLQSYYQAERSGDDTSWCPLQDLALLRAAKEEDGRIVFNTDLRAPIGLSLRVFAIALVEFVASSEQGSSSVDFHRLLKGVNSPGVVFRLDEHQLRAFVENVAQGPLRDAVRFVDTSDTQSVVLHRDRVDPYYLLDAHEEAPIHA</sequence>
<dbReference type="OrthoDB" id="747541at2"/>
<evidence type="ECO:0000313" key="2">
    <source>
        <dbReference type="EMBL" id="SIP94102.1"/>
    </source>
</evidence>
<name>A0A1N6NQ08_9RHOO</name>
<gene>
    <name evidence="2" type="ORF">SAMN05421829_101398</name>
</gene>
<keyword evidence="3" id="KW-1185">Reference proteome</keyword>
<dbReference type="EMBL" id="FTMD01000001">
    <property type="protein sequence ID" value="SIP94102.1"/>
    <property type="molecule type" value="Genomic_DNA"/>
</dbReference>
<dbReference type="RefSeq" id="WP_076600404.1">
    <property type="nucleotide sequence ID" value="NZ_FTMD01000001.1"/>
</dbReference>
<dbReference type="AlphaFoldDB" id="A0A1N6NQ08"/>
<dbReference type="InterPro" id="IPR025248">
    <property type="entry name" value="DUF4007"/>
</dbReference>
<evidence type="ECO:0000313" key="3">
    <source>
        <dbReference type="Proteomes" id="UP000186819"/>
    </source>
</evidence>
<reference evidence="3" key="1">
    <citation type="submission" date="2017-01" db="EMBL/GenBank/DDBJ databases">
        <authorList>
            <person name="Varghese N."/>
            <person name="Submissions S."/>
        </authorList>
    </citation>
    <scope>NUCLEOTIDE SEQUENCE [LARGE SCALE GENOMIC DNA]</scope>
    <source>
        <strain evidence="3">ATCC 51758</strain>
    </source>
</reference>
<proteinExistence type="predicted"/>
<protein>
    <recommendedName>
        <fullName evidence="1">DUF4007 domain-containing protein</fullName>
    </recommendedName>
</protein>
<dbReference type="Proteomes" id="UP000186819">
    <property type="component" value="Unassembled WGS sequence"/>
</dbReference>
<feature type="domain" description="DUF4007" evidence="1">
    <location>
        <begin position="7"/>
        <end position="283"/>
    </location>
</feature>
<organism evidence="2 3">
    <name type="scientific">Aromatoleum tolulyticum</name>
    <dbReference type="NCBI Taxonomy" id="34027"/>
    <lineage>
        <taxon>Bacteria</taxon>
        <taxon>Pseudomonadati</taxon>
        <taxon>Pseudomonadota</taxon>
        <taxon>Betaproteobacteria</taxon>
        <taxon>Rhodocyclales</taxon>
        <taxon>Rhodocyclaceae</taxon>
        <taxon>Aromatoleum</taxon>
    </lineage>
</organism>
<dbReference type="Pfam" id="PF13182">
    <property type="entry name" value="DUF4007"/>
    <property type="match status" value="1"/>
</dbReference>
<accession>A0A1N6NQ08</accession>